<organism evidence="8 9">
    <name type="scientific">Tupaia chinensis</name>
    <name type="common">Chinese tree shrew</name>
    <name type="synonym">Tupaia belangeri chinensis</name>
    <dbReference type="NCBI Taxonomy" id="246437"/>
    <lineage>
        <taxon>Eukaryota</taxon>
        <taxon>Metazoa</taxon>
        <taxon>Chordata</taxon>
        <taxon>Craniata</taxon>
        <taxon>Vertebrata</taxon>
        <taxon>Euteleostomi</taxon>
        <taxon>Mammalia</taxon>
        <taxon>Eutheria</taxon>
        <taxon>Euarchontoglires</taxon>
        <taxon>Scandentia</taxon>
        <taxon>Tupaiidae</taxon>
        <taxon>Tupaia</taxon>
    </lineage>
</organism>
<comment type="similarity">
    <text evidence="6">Belongs to the MHC class I family.</text>
</comment>
<protein>
    <submittedName>
        <fullName evidence="8">Saoe class I histocompatibility antigen, A alpha chain</fullName>
    </submittedName>
</protein>
<reference evidence="9" key="1">
    <citation type="submission" date="2012-07" db="EMBL/GenBank/DDBJ databases">
        <title>Genome of the Chinese tree shrew, a rising model animal genetically related to primates.</title>
        <authorList>
            <person name="Zhang G."/>
            <person name="Fan Y."/>
            <person name="Yao Y."/>
            <person name="Huang Z."/>
        </authorList>
    </citation>
    <scope>NUCLEOTIDE SEQUENCE [LARGE SCALE GENOMIC DNA]</scope>
</reference>
<dbReference type="GO" id="GO:0009897">
    <property type="term" value="C:external side of plasma membrane"/>
    <property type="evidence" value="ECO:0007669"/>
    <property type="project" value="TreeGrafter"/>
</dbReference>
<dbReference type="AlphaFoldDB" id="L8Y952"/>
<evidence type="ECO:0000256" key="1">
    <source>
        <dbReference type="ARBA" id="ARBA00004479"/>
    </source>
</evidence>
<evidence type="ECO:0000256" key="4">
    <source>
        <dbReference type="ARBA" id="ARBA00023136"/>
    </source>
</evidence>
<dbReference type="GO" id="GO:0042612">
    <property type="term" value="C:MHC class I protein complex"/>
    <property type="evidence" value="ECO:0007669"/>
    <property type="project" value="UniProtKB-KW"/>
</dbReference>
<dbReference type="GO" id="GO:0002476">
    <property type="term" value="P:antigen processing and presentation of endogenous peptide antigen via MHC class Ib"/>
    <property type="evidence" value="ECO:0007669"/>
    <property type="project" value="TreeGrafter"/>
</dbReference>
<dbReference type="InterPro" id="IPR011162">
    <property type="entry name" value="MHC_I/II-like_Ag-recog"/>
</dbReference>
<dbReference type="GO" id="GO:0042605">
    <property type="term" value="F:peptide antigen binding"/>
    <property type="evidence" value="ECO:0007669"/>
    <property type="project" value="TreeGrafter"/>
</dbReference>
<dbReference type="Pfam" id="PF00129">
    <property type="entry name" value="MHC_I"/>
    <property type="match status" value="1"/>
</dbReference>
<sequence length="214" mass="24372">MRYFDTVVSRSGGEPRYIEVGYVDDTQFVRFDSDSASQREEPRVPWMDKVDPEYWDRNTRRAKDNAQTYRLSLQTLLAYYNLSEAGSHTFQSMYGCEVGSDGRLLRGYRQYAFNGRDYIALNEDLRSWTAADKVAQLTQRKWEAAGGAELRRAYLEEECVQWLGIYLENGKETLQRAGTRGRGGSPAVLLGLLSHTEKKKVGFDVLGKVLTPTG</sequence>
<dbReference type="Gene3D" id="3.30.500.10">
    <property type="entry name" value="MHC class I-like antigen recognition-like"/>
    <property type="match status" value="1"/>
</dbReference>
<dbReference type="InterPro" id="IPR001039">
    <property type="entry name" value="MHC_I_a_a1/a2"/>
</dbReference>
<gene>
    <name evidence="8" type="ORF">TREES_T100008161</name>
</gene>
<evidence type="ECO:0000256" key="3">
    <source>
        <dbReference type="ARBA" id="ARBA00022859"/>
    </source>
</evidence>
<keyword evidence="2" id="KW-0490">MHC I</keyword>
<dbReference type="FunFam" id="3.30.500.10:FF:000001">
    <property type="entry name" value="H-2 class I histocompatibility antigen, alpha chain"/>
    <property type="match status" value="1"/>
</dbReference>
<dbReference type="InterPro" id="IPR011161">
    <property type="entry name" value="MHC_I-like_Ag-recog"/>
</dbReference>
<keyword evidence="5" id="KW-0325">Glycoprotein</keyword>
<evidence type="ECO:0000313" key="9">
    <source>
        <dbReference type="Proteomes" id="UP000011518"/>
    </source>
</evidence>
<comment type="subcellular location">
    <subcellularLocation>
        <location evidence="1">Membrane</location>
        <topology evidence="1">Single-pass type I membrane protein</topology>
    </subcellularLocation>
</comment>
<dbReference type="InterPro" id="IPR050208">
    <property type="entry name" value="MHC_class-I_related"/>
</dbReference>
<accession>L8Y952</accession>
<evidence type="ECO:0000256" key="5">
    <source>
        <dbReference type="ARBA" id="ARBA00023180"/>
    </source>
</evidence>
<reference evidence="9" key="2">
    <citation type="journal article" date="2013" name="Nat. Commun.">
        <title>Genome of the Chinese tree shrew.</title>
        <authorList>
            <person name="Fan Y."/>
            <person name="Huang Z.Y."/>
            <person name="Cao C.C."/>
            <person name="Chen C.S."/>
            <person name="Chen Y.X."/>
            <person name="Fan D.D."/>
            <person name="He J."/>
            <person name="Hou H.L."/>
            <person name="Hu L."/>
            <person name="Hu X.T."/>
            <person name="Jiang X.T."/>
            <person name="Lai R."/>
            <person name="Lang Y.S."/>
            <person name="Liang B."/>
            <person name="Liao S.G."/>
            <person name="Mu D."/>
            <person name="Ma Y.Y."/>
            <person name="Niu Y.Y."/>
            <person name="Sun X.Q."/>
            <person name="Xia J.Q."/>
            <person name="Xiao J."/>
            <person name="Xiong Z.Q."/>
            <person name="Xu L."/>
            <person name="Yang L."/>
            <person name="Zhang Y."/>
            <person name="Zhao W."/>
            <person name="Zhao X.D."/>
            <person name="Zheng Y.T."/>
            <person name="Zhou J.M."/>
            <person name="Zhu Y.B."/>
            <person name="Zhang G.J."/>
            <person name="Wang J."/>
            <person name="Yao Y.G."/>
        </authorList>
    </citation>
    <scope>NUCLEOTIDE SEQUENCE [LARGE SCALE GENOMIC DNA]</scope>
</reference>
<dbReference type="InterPro" id="IPR037055">
    <property type="entry name" value="MHC_I-like_Ag-recog_sf"/>
</dbReference>
<dbReference type="GO" id="GO:0001916">
    <property type="term" value="P:positive regulation of T cell mediated cytotoxicity"/>
    <property type="evidence" value="ECO:0007669"/>
    <property type="project" value="TreeGrafter"/>
</dbReference>
<dbReference type="eggNOG" id="ENOG502RQEK">
    <property type="taxonomic scope" value="Eukaryota"/>
</dbReference>
<dbReference type="GO" id="GO:0002486">
    <property type="term" value="P:antigen processing and presentation of endogenous peptide antigen via MHC class I via ER pathway, TAP-independent"/>
    <property type="evidence" value="ECO:0007669"/>
    <property type="project" value="TreeGrafter"/>
</dbReference>
<feature type="domain" description="MHC class I-like antigen recognition-like" evidence="7">
    <location>
        <begin position="1"/>
        <end position="174"/>
    </location>
</feature>
<dbReference type="EMBL" id="KB363534">
    <property type="protein sequence ID" value="ELV12963.1"/>
    <property type="molecule type" value="Genomic_DNA"/>
</dbReference>
<dbReference type="GO" id="GO:0005102">
    <property type="term" value="F:signaling receptor binding"/>
    <property type="evidence" value="ECO:0007669"/>
    <property type="project" value="TreeGrafter"/>
</dbReference>
<evidence type="ECO:0000259" key="7">
    <source>
        <dbReference type="Pfam" id="PF00129"/>
    </source>
</evidence>
<dbReference type="SUPFAM" id="SSF54452">
    <property type="entry name" value="MHC antigen-recognition domain"/>
    <property type="match status" value="1"/>
</dbReference>
<dbReference type="PANTHER" id="PTHR16675:SF251">
    <property type="entry name" value="HLA CLASS I HISTOCOMPATIBILITY ANTIGEN, C ALPHA CHAIN"/>
    <property type="match status" value="1"/>
</dbReference>
<dbReference type="GO" id="GO:0005615">
    <property type="term" value="C:extracellular space"/>
    <property type="evidence" value="ECO:0007669"/>
    <property type="project" value="TreeGrafter"/>
</dbReference>
<dbReference type="STRING" id="246437.L8Y952"/>
<dbReference type="InParanoid" id="L8Y952"/>
<evidence type="ECO:0000256" key="6">
    <source>
        <dbReference type="RuleBase" id="RU004439"/>
    </source>
</evidence>
<name>L8Y952_TUPCH</name>
<evidence type="ECO:0000256" key="2">
    <source>
        <dbReference type="ARBA" id="ARBA00022451"/>
    </source>
</evidence>
<keyword evidence="4" id="KW-0472">Membrane</keyword>
<dbReference type="PANTHER" id="PTHR16675">
    <property type="entry name" value="MHC CLASS I-RELATED"/>
    <property type="match status" value="1"/>
</dbReference>
<evidence type="ECO:0000313" key="8">
    <source>
        <dbReference type="EMBL" id="ELV12963.1"/>
    </source>
</evidence>
<keyword evidence="3" id="KW-0391">Immunity</keyword>
<keyword evidence="9" id="KW-1185">Reference proteome</keyword>
<dbReference type="PRINTS" id="PR01638">
    <property type="entry name" value="MHCCLASSI"/>
</dbReference>
<dbReference type="Proteomes" id="UP000011518">
    <property type="component" value="Unassembled WGS sequence"/>
</dbReference>
<dbReference type="GO" id="GO:0098553">
    <property type="term" value="C:lumenal side of endoplasmic reticulum membrane"/>
    <property type="evidence" value="ECO:0007669"/>
    <property type="project" value="UniProtKB-ARBA"/>
</dbReference>
<dbReference type="GO" id="GO:0006955">
    <property type="term" value="P:immune response"/>
    <property type="evidence" value="ECO:0007669"/>
    <property type="project" value="TreeGrafter"/>
</dbReference>
<dbReference type="GO" id="GO:0030670">
    <property type="term" value="C:phagocytic vesicle membrane"/>
    <property type="evidence" value="ECO:0007669"/>
    <property type="project" value="UniProtKB-ARBA"/>
</dbReference>
<proteinExistence type="inferred from homology"/>